<evidence type="ECO:0000313" key="2">
    <source>
        <dbReference type="EMBL" id="PYF77400.1"/>
    </source>
</evidence>
<dbReference type="AlphaFoldDB" id="A0A318UPK1"/>
<dbReference type="Gene3D" id="3.90.1200.10">
    <property type="match status" value="1"/>
</dbReference>
<dbReference type="SUPFAM" id="SSF56112">
    <property type="entry name" value="Protein kinase-like (PK-like)"/>
    <property type="match status" value="1"/>
</dbReference>
<evidence type="ECO:0000259" key="1">
    <source>
        <dbReference type="Pfam" id="PF01636"/>
    </source>
</evidence>
<sequence length="354" mass="39440">MEWEATLFKSLVQMQTLQNVLSADRLASVEQALKQTFNHTNVQEIEVLRGGLSASAVYKIKVQEQFYVLKLDVPQPGQLQELPGAMEIAAAGGLAPAVFYLNPAEGISLSAFIKSEPLHTVFKPATVLLPALAKTIRSIHELPLFSKESNVQQTVAGLLTQFRTSGMLQGAAVEECLDYCQLVLDAYPWEDEDKVSSHNDLNPNNMLFGEGKIWVIDWDAAFKNDPYVDLAVTANFYVNDAQQEELFLEAYLGAEPNAEQRARFFLMRQICRMVYAMLMFRLAGYSSPEGTAHDSEIESVRLAAVKELLGQGKINLGAYPGQFLFGKALFNEALQSMRSSRFNESVALIKRIWS</sequence>
<reference evidence="2 3" key="1">
    <citation type="submission" date="2018-06" db="EMBL/GenBank/DDBJ databases">
        <title>Genomic Encyclopedia of Archaeal and Bacterial Type Strains, Phase II (KMG-II): from individual species to whole genera.</title>
        <authorList>
            <person name="Goeker M."/>
        </authorList>
    </citation>
    <scope>NUCLEOTIDE SEQUENCE [LARGE SCALE GENOMIC DNA]</scope>
    <source>
        <strain evidence="2 3">DSM 27372</strain>
    </source>
</reference>
<dbReference type="Proteomes" id="UP000248198">
    <property type="component" value="Unassembled WGS sequence"/>
</dbReference>
<organism evidence="2 3">
    <name type="scientific">Pedobacter nutrimenti</name>
    <dbReference type="NCBI Taxonomy" id="1241337"/>
    <lineage>
        <taxon>Bacteria</taxon>
        <taxon>Pseudomonadati</taxon>
        <taxon>Bacteroidota</taxon>
        <taxon>Sphingobacteriia</taxon>
        <taxon>Sphingobacteriales</taxon>
        <taxon>Sphingobacteriaceae</taxon>
        <taxon>Pedobacter</taxon>
    </lineage>
</organism>
<keyword evidence="3" id="KW-1185">Reference proteome</keyword>
<accession>A0A318UPK1</accession>
<dbReference type="InterPro" id="IPR002575">
    <property type="entry name" value="Aminoglycoside_PTrfase"/>
</dbReference>
<protein>
    <recommendedName>
        <fullName evidence="1">Aminoglycoside phosphotransferase domain-containing protein</fullName>
    </recommendedName>
</protein>
<evidence type="ECO:0000313" key="3">
    <source>
        <dbReference type="Proteomes" id="UP000248198"/>
    </source>
</evidence>
<feature type="domain" description="Aminoglycoside phosphotransferase" evidence="1">
    <location>
        <begin position="45"/>
        <end position="264"/>
    </location>
</feature>
<dbReference type="InterPro" id="IPR052077">
    <property type="entry name" value="CcrZ_PhaseVar_Mediator"/>
</dbReference>
<gene>
    <name evidence="2" type="ORF">B0O44_101882</name>
</gene>
<dbReference type="PANTHER" id="PTHR40086:SF1">
    <property type="entry name" value="CELL CYCLE REGULATOR CCRZ"/>
    <property type="match status" value="1"/>
</dbReference>
<proteinExistence type="predicted"/>
<name>A0A318UPK1_9SPHI</name>
<dbReference type="Pfam" id="PF01636">
    <property type="entry name" value="APH"/>
    <property type="match status" value="1"/>
</dbReference>
<dbReference type="InterPro" id="IPR011009">
    <property type="entry name" value="Kinase-like_dom_sf"/>
</dbReference>
<dbReference type="EMBL" id="QKLU01000001">
    <property type="protein sequence ID" value="PYF77400.1"/>
    <property type="molecule type" value="Genomic_DNA"/>
</dbReference>
<comment type="caution">
    <text evidence="2">The sequence shown here is derived from an EMBL/GenBank/DDBJ whole genome shotgun (WGS) entry which is preliminary data.</text>
</comment>
<dbReference type="PANTHER" id="PTHR40086">
    <property type="entry name" value="PHOSPHOTRANSFERASE YTMP-RELATED"/>
    <property type="match status" value="1"/>
</dbReference>